<gene>
    <name evidence="7" type="ORF">BZL30_1894</name>
</gene>
<evidence type="ECO:0000256" key="6">
    <source>
        <dbReference type="RuleBase" id="RU362030"/>
    </source>
</evidence>
<dbReference type="Gene3D" id="3.40.50.150">
    <property type="entry name" value="Vaccinia Virus protein VP39"/>
    <property type="match status" value="1"/>
</dbReference>
<evidence type="ECO:0000313" key="7">
    <source>
        <dbReference type="EMBL" id="OOK78256.1"/>
    </source>
</evidence>
<evidence type="ECO:0000256" key="1">
    <source>
        <dbReference type="ARBA" id="ARBA00003907"/>
    </source>
</evidence>
<dbReference type="GeneID" id="29701539"/>
<dbReference type="EC" id="2.1.1.-" evidence="6"/>
<keyword evidence="3 6" id="KW-0489">Methyltransferase</keyword>
<comment type="function">
    <text evidence="1 6">Exhibits S-adenosyl-L-methionine-dependent methyltransferase activity.</text>
</comment>
<proteinExistence type="inferred from homology"/>
<dbReference type="InterPro" id="IPR007213">
    <property type="entry name" value="Ppm1/Ppm2/Tcmp"/>
</dbReference>
<dbReference type="AlphaFoldDB" id="A0A1V3XHL0"/>
<name>A0A1V3XHL0_MYCKA</name>
<dbReference type="InterPro" id="IPR029063">
    <property type="entry name" value="SAM-dependent_MTases_sf"/>
</dbReference>
<evidence type="ECO:0000256" key="5">
    <source>
        <dbReference type="ARBA" id="ARBA00022691"/>
    </source>
</evidence>
<dbReference type="EMBL" id="MVBM01000002">
    <property type="protein sequence ID" value="OOK78256.1"/>
    <property type="molecule type" value="Genomic_DNA"/>
</dbReference>
<evidence type="ECO:0000313" key="8">
    <source>
        <dbReference type="Proteomes" id="UP000189229"/>
    </source>
</evidence>
<protein>
    <recommendedName>
        <fullName evidence="6">S-adenosyl-L-methionine-dependent methyltransferase</fullName>
        <ecNumber evidence="6">2.1.1.-</ecNumber>
    </recommendedName>
</protein>
<dbReference type="GO" id="GO:0008168">
    <property type="term" value="F:methyltransferase activity"/>
    <property type="evidence" value="ECO:0007669"/>
    <property type="project" value="UniProtKB-UniRule"/>
</dbReference>
<dbReference type="Pfam" id="PF04072">
    <property type="entry name" value="LCM"/>
    <property type="match status" value="1"/>
</dbReference>
<reference evidence="7 8" key="1">
    <citation type="submission" date="2017-02" db="EMBL/GenBank/DDBJ databases">
        <title>Complete genome sequences of Mycobacterium kansasii strains isolated from rhesus macaques.</title>
        <authorList>
            <person name="Panda A."/>
            <person name="Nagaraj S."/>
            <person name="Zhao X."/>
            <person name="Tettelin H."/>
            <person name="Detolla L.J."/>
        </authorList>
    </citation>
    <scope>NUCLEOTIDE SEQUENCE [LARGE SCALE GENOMIC DNA]</scope>
    <source>
        <strain evidence="7 8">11-3813</strain>
    </source>
</reference>
<dbReference type="Proteomes" id="UP000189229">
    <property type="component" value="Unassembled WGS sequence"/>
</dbReference>
<dbReference type="NCBIfam" id="TIGR00027">
    <property type="entry name" value="mthyl_TIGR00027"/>
    <property type="match status" value="1"/>
</dbReference>
<dbReference type="SUPFAM" id="SSF53335">
    <property type="entry name" value="S-adenosyl-L-methionine-dependent methyltransferases"/>
    <property type="match status" value="1"/>
</dbReference>
<keyword evidence="5 6" id="KW-0949">S-adenosyl-L-methionine</keyword>
<evidence type="ECO:0000256" key="2">
    <source>
        <dbReference type="ARBA" id="ARBA00008138"/>
    </source>
</evidence>
<sequence>MAAVESGVRQAVILASGLDTRAYRLPWPGGTTVYEIDQPQVIEFKTKALAALGAAPTAEHRAVGIDLRHDWPGELRDAGFDMSRPAAWSAEGFLPFLPTDAQDRLLDSVTALSAAGSRFVAESLGRSGELHAMMHTRTRAAVDRWRQHGFDIDLTELGYVGERNDAAYLESRGWTTASTKVADLFVENGLRLPVDEAAEQALMS</sequence>
<dbReference type="InterPro" id="IPR011610">
    <property type="entry name" value="SAM_mthyl_Trfase_ML2640-like"/>
</dbReference>
<dbReference type="PANTHER" id="PTHR43619">
    <property type="entry name" value="S-ADENOSYL-L-METHIONINE-DEPENDENT METHYLTRANSFERASE YKTD-RELATED"/>
    <property type="match status" value="1"/>
</dbReference>
<accession>A0A1V3XHL0</accession>
<dbReference type="RefSeq" id="WP_023365994.1">
    <property type="nucleotide sequence ID" value="NZ_BLYZ01000002.1"/>
</dbReference>
<comment type="similarity">
    <text evidence="2 6">Belongs to the UPF0677 family.</text>
</comment>
<evidence type="ECO:0000256" key="3">
    <source>
        <dbReference type="ARBA" id="ARBA00022603"/>
    </source>
</evidence>
<dbReference type="PANTHER" id="PTHR43619:SF2">
    <property type="entry name" value="S-ADENOSYL-L-METHIONINE-DEPENDENT METHYLTRANSFERASES SUPERFAMILY PROTEIN"/>
    <property type="match status" value="1"/>
</dbReference>
<keyword evidence="4 7" id="KW-0808">Transferase</keyword>
<dbReference type="GO" id="GO:0032259">
    <property type="term" value="P:methylation"/>
    <property type="evidence" value="ECO:0007669"/>
    <property type="project" value="UniProtKB-KW"/>
</dbReference>
<comment type="caution">
    <text evidence="7">The sequence shown here is derived from an EMBL/GenBank/DDBJ whole genome shotgun (WGS) entry which is preliminary data.</text>
</comment>
<evidence type="ECO:0000256" key="4">
    <source>
        <dbReference type="ARBA" id="ARBA00022679"/>
    </source>
</evidence>
<organism evidence="7 8">
    <name type="scientific">Mycobacterium kansasii</name>
    <dbReference type="NCBI Taxonomy" id="1768"/>
    <lineage>
        <taxon>Bacteria</taxon>
        <taxon>Bacillati</taxon>
        <taxon>Actinomycetota</taxon>
        <taxon>Actinomycetes</taxon>
        <taxon>Mycobacteriales</taxon>
        <taxon>Mycobacteriaceae</taxon>
        <taxon>Mycobacterium</taxon>
    </lineage>
</organism>